<protein>
    <submittedName>
        <fullName evidence="2">AAA family ATPase</fullName>
    </submittedName>
</protein>
<dbReference type="Proteomes" id="UP000663814">
    <property type="component" value="Unassembled WGS sequence"/>
</dbReference>
<feature type="domain" description="AAA+ ATPase" evidence="1">
    <location>
        <begin position="177"/>
        <end position="478"/>
    </location>
</feature>
<dbReference type="Pfam" id="PF07728">
    <property type="entry name" value="AAA_5"/>
    <property type="match status" value="1"/>
</dbReference>
<dbReference type="PANTHER" id="PTHR37291">
    <property type="entry name" value="5-METHYLCYTOSINE-SPECIFIC RESTRICTION ENZYME B"/>
    <property type="match status" value="1"/>
</dbReference>
<proteinExistence type="predicted"/>
<dbReference type="SUPFAM" id="SSF52540">
    <property type="entry name" value="P-loop containing nucleoside triphosphate hydrolases"/>
    <property type="match status" value="1"/>
</dbReference>
<dbReference type="InterPro" id="IPR052934">
    <property type="entry name" value="Methyl-DNA_Rec/Restrict_Enz"/>
</dbReference>
<evidence type="ECO:0000259" key="1">
    <source>
        <dbReference type="SMART" id="SM00382"/>
    </source>
</evidence>
<dbReference type="InterPro" id="IPR011704">
    <property type="entry name" value="ATPase_dyneun-rel_AAA"/>
</dbReference>
<dbReference type="InterPro" id="IPR027417">
    <property type="entry name" value="P-loop_NTPase"/>
</dbReference>
<reference evidence="2 3" key="1">
    <citation type="submission" date="2020-12" db="EMBL/GenBank/DDBJ databases">
        <authorList>
            <person name="Ruan W."/>
            <person name="Khan S.A."/>
            <person name="Jeon C.O."/>
        </authorList>
    </citation>
    <scope>NUCLEOTIDE SEQUENCE [LARGE SCALE GENOMIC DNA]</scope>
    <source>
        <strain evidence="2 3">MA-13</strain>
    </source>
</reference>
<gene>
    <name evidence="2" type="ORF">I4W93_004435</name>
</gene>
<evidence type="ECO:0000313" key="3">
    <source>
        <dbReference type="Proteomes" id="UP000663814"/>
    </source>
</evidence>
<dbReference type="PANTHER" id="PTHR37291:SF1">
    <property type="entry name" value="TYPE IV METHYL-DIRECTED RESTRICTION ENZYME ECOKMCRB SUBUNIT"/>
    <property type="match status" value="1"/>
</dbReference>
<comment type="caution">
    <text evidence="2">The sequence shown here is derived from an EMBL/GenBank/DDBJ whole genome shotgun (WGS) entry which is preliminary data.</text>
</comment>
<reference evidence="2 3" key="2">
    <citation type="submission" date="2021-08" db="EMBL/GenBank/DDBJ databases">
        <title>Rheinheimera aquimaris sp. nov., isolated from seawater of the East Sea in Korea.</title>
        <authorList>
            <person name="Kim K.H."/>
            <person name="Wenting R."/>
            <person name="Kim K.R."/>
            <person name="Jeon C.O."/>
        </authorList>
    </citation>
    <scope>NUCLEOTIDE SEQUENCE [LARGE SCALE GENOMIC DNA]</scope>
    <source>
        <strain evidence="2 3">MA-13</strain>
    </source>
</reference>
<dbReference type="SMART" id="SM00382">
    <property type="entry name" value="AAA"/>
    <property type="match status" value="1"/>
</dbReference>
<dbReference type="Gene3D" id="3.40.50.300">
    <property type="entry name" value="P-loop containing nucleotide triphosphate hydrolases"/>
    <property type="match status" value="1"/>
</dbReference>
<dbReference type="InterPro" id="IPR003593">
    <property type="entry name" value="AAA+_ATPase"/>
</dbReference>
<organism evidence="2 3">
    <name type="scientific">Rheinheimera maricola</name>
    <dbReference type="NCBI Taxonomy" id="2793282"/>
    <lineage>
        <taxon>Bacteria</taxon>
        <taxon>Pseudomonadati</taxon>
        <taxon>Pseudomonadota</taxon>
        <taxon>Gammaproteobacteria</taxon>
        <taxon>Chromatiales</taxon>
        <taxon>Chromatiaceae</taxon>
        <taxon>Rheinheimera</taxon>
    </lineage>
</organism>
<dbReference type="RefSeq" id="WP_224673249.1">
    <property type="nucleotide sequence ID" value="NZ_JAERPS020000001.1"/>
</dbReference>
<dbReference type="EMBL" id="JAERPS020000001">
    <property type="protein sequence ID" value="MBZ9610835.1"/>
    <property type="molecule type" value="Genomic_DNA"/>
</dbReference>
<evidence type="ECO:0000313" key="2">
    <source>
        <dbReference type="EMBL" id="MBZ9610835.1"/>
    </source>
</evidence>
<sequence>MDLNQRFEDYKSYVSNFLSGSETRKPDFYAIAVFKCLAELENENKGESHDSGIKIITREELQQRVQSSFTAIGNKRRGEVNKYLSHRYEYTKAIEPDFINFVLEEDGQIHSRQEKVREGAKKSAYLIIDFPKKLELINFLTNLDLSGAYEKLSTQVEEQFVDDDSESVEYESDSLNMPLNQILYGPPGTGKTYLTVQLAVDAAEPRFKKLINSESKDEIRKTYKIRYDELVKEQRIRFVTFHQSYGYEEFVEGLSAKTEGNQLTYFEKDGVFKAICDDAKAYRTAAYETDKSEFKERWLEFCWTLSEAESGIQISTLSKKTFFTITDITNNTIRFDKSKGDSVHSLSVKTLEAIYNNEKTIKGGLQPYYLALIEHLKLITVRSQKDRKRKNFVLIIDEINRGNISKIFGELITLVEPSKRLGRPESLEVILPYSGDSFGVPDNLYIIGTMNTADRSLALMDTALRRRFDFIEMMPDYDALRDDNGNAYTVSGVDLVKLLDTLNERIAALYDREHMLGHAFFMPVVTAIKAGEQQALTELAKCFQTKIIPLMAEYFFESWQKIRLVLADNRKEKSMQLIKKEKVEFSDLFGDTDDEESFDRGVDTFNLTKFDDVLWHSPATYINMYEKAKTE</sequence>
<accession>A0ABS7X6P4</accession>
<keyword evidence="3" id="KW-1185">Reference proteome</keyword>
<name>A0ABS7X6P4_9GAMM</name>